<evidence type="ECO:0000259" key="7">
    <source>
        <dbReference type="Pfam" id="PF00150"/>
    </source>
</evidence>
<evidence type="ECO:0000256" key="5">
    <source>
        <dbReference type="SAM" id="MobiDB-lite"/>
    </source>
</evidence>
<feature type="region of interest" description="Disordered" evidence="5">
    <location>
        <begin position="102"/>
        <end position="139"/>
    </location>
</feature>
<evidence type="ECO:0000256" key="1">
    <source>
        <dbReference type="ARBA" id="ARBA00000966"/>
    </source>
</evidence>
<feature type="region of interest" description="Disordered" evidence="5">
    <location>
        <begin position="492"/>
        <end position="523"/>
    </location>
</feature>
<evidence type="ECO:0000313" key="9">
    <source>
        <dbReference type="Proteomes" id="UP000597444"/>
    </source>
</evidence>
<dbReference type="InterPro" id="IPR001547">
    <property type="entry name" value="Glyco_hydro_5"/>
</dbReference>
<dbReference type="GO" id="GO:0009251">
    <property type="term" value="P:glucan catabolic process"/>
    <property type="evidence" value="ECO:0007669"/>
    <property type="project" value="TreeGrafter"/>
</dbReference>
<gene>
    <name evidence="8" type="ORF">KSF_046280</name>
</gene>
<dbReference type="Gene3D" id="3.20.20.80">
    <property type="entry name" value="Glycosidases"/>
    <property type="match status" value="2"/>
</dbReference>
<evidence type="ECO:0000313" key="8">
    <source>
        <dbReference type="EMBL" id="GHO94580.1"/>
    </source>
</evidence>
<feature type="domain" description="Glycoside hydrolase family 5" evidence="7">
    <location>
        <begin position="185"/>
        <end position="442"/>
    </location>
</feature>
<keyword evidence="4" id="KW-0326">Glycosidase</keyword>
<keyword evidence="9" id="KW-1185">Reference proteome</keyword>
<organism evidence="8 9">
    <name type="scientific">Reticulibacter mediterranei</name>
    <dbReference type="NCBI Taxonomy" id="2778369"/>
    <lineage>
        <taxon>Bacteria</taxon>
        <taxon>Bacillati</taxon>
        <taxon>Chloroflexota</taxon>
        <taxon>Ktedonobacteria</taxon>
        <taxon>Ktedonobacterales</taxon>
        <taxon>Reticulibacteraceae</taxon>
        <taxon>Reticulibacter</taxon>
    </lineage>
</organism>
<feature type="signal peptide" evidence="6">
    <location>
        <begin position="1"/>
        <end position="21"/>
    </location>
</feature>
<accession>A0A8J3ILD5</accession>
<name>A0A8J3ILD5_9CHLR</name>
<reference evidence="8" key="1">
    <citation type="submission" date="2020-10" db="EMBL/GenBank/DDBJ databases">
        <title>Taxonomic study of unclassified bacteria belonging to the class Ktedonobacteria.</title>
        <authorList>
            <person name="Yabe S."/>
            <person name="Wang C.M."/>
            <person name="Zheng Y."/>
            <person name="Sakai Y."/>
            <person name="Cavaletti L."/>
            <person name="Monciardini P."/>
            <person name="Donadio S."/>
        </authorList>
    </citation>
    <scope>NUCLEOTIDE SEQUENCE</scope>
    <source>
        <strain evidence="8">ID150040</strain>
    </source>
</reference>
<dbReference type="Proteomes" id="UP000597444">
    <property type="component" value="Unassembled WGS sequence"/>
</dbReference>
<proteinExistence type="predicted"/>
<dbReference type="GO" id="GO:0008810">
    <property type="term" value="F:cellulase activity"/>
    <property type="evidence" value="ECO:0007669"/>
    <property type="project" value="UniProtKB-EC"/>
</dbReference>
<dbReference type="PANTHER" id="PTHR34142:SF1">
    <property type="entry name" value="GLYCOSIDE HYDROLASE FAMILY 5 DOMAIN-CONTAINING PROTEIN"/>
    <property type="match status" value="1"/>
</dbReference>
<comment type="catalytic activity">
    <reaction evidence="1">
        <text>Endohydrolysis of (1-&gt;4)-beta-D-glucosidic linkages in cellulose, lichenin and cereal beta-D-glucans.</text>
        <dbReference type="EC" id="3.2.1.4"/>
    </reaction>
</comment>
<protein>
    <recommendedName>
        <fullName evidence="2">cellulase</fullName>
        <ecNumber evidence="2">3.2.1.4</ecNumber>
    </recommendedName>
</protein>
<sequence>MKLNLLTCLSIVALLSSSVYGLTTAGGSSVTDSTGNVWTVVHGKVEENGQLAGYTANVVALVYSNGQVYQKNSAGNWRYWNGKCTAGDPHNFTCWTRAAAPAGATAGSSPTSTTTTTTPTPTASSTTTTSGSSDGGCMGSNNGNGHNLCEGVNLSGMEWGGNQPGQSSTLAVPASNATPQSATIGLQYAPTAQEDSYYAGKGMNIIRLPFLWEYLQPWGTSNNMSFYKPYYDAQISAIQKANAAGLTVLIDCHNFGRYYNQDISNNPTLQAVFANLWQQIAADTKGMNVYYDLMNEPHDLADNNGWVTALNGAITAIRGTGATNPIFVEGLEYASAGAWQSNTAPYYSAIKDSGNNLVFEAHQYFDSAYSGDANDCGNGSSAANIQNAIQPWISWLQQKKARGFLGEFNVSTTSQCQASFTGLLSYLQQNSSVVIGWSWWAGGVGWGGNTSYGGKDWLDLDPNFNTNPPTDSLPMQLMSTFLPASGAAASTSGAATGTATSSGTASVTPTVSSGVTTTPTVSSGVTTTGTGLLSISGTSLVTSGGSRFIIKGANLEYFRDQGGSSISTAEVPIASQMIAKMKSIGINAVRLDYTPAFVDQGTHMTNYLAMMKLLASNGMYVMPCDHSYTGKPIANYTSTSFPDFKKIIDYATQEGITDYLMMNPYNEPYNNDDEQDWITANKATLQYFRDTLGFKGVVVLDTAGYATSDNTSTFQTMMSYDASLRGGKSDIVFSNHWYPNYTYQPTLTLAKQYPLVIGEIGQTLTGSTSGANPAFVTQVFQGLISTGIPNGHNGAFPWIWWWTDGNQMTDDGLTLNTYGQLLVTDFYSKASGR</sequence>
<dbReference type="SUPFAM" id="SSF51445">
    <property type="entry name" value="(Trans)glycosidases"/>
    <property type="match status" value="2"/>
</dbReference>
<dbReference type="PANTHER" id="PTHR34142">
    <property type="entry name" value="ENDO-BETA-1,4-GLUCANASE A"/>
    <property type="match status" value="1"/>
</dbReference>
<dbReference type="InterPro" id="IPR018087">
    <property type="entry name" value="Glyco_hydro_5_CS"/>
</dbReference>
<comment type="caution">
    <text evidence="8">The sequence shown here is derived from an EMBL/GenBank/DDBJ whole genome shotgun (WGS) entry which is preliminary data.</text>
</comment>
<dbReference type="InterPro" id="IPR017853">
    <property type="entry name" value="GH"/>
</dbReference>
<feature type="compositionally biased region" description="Low complexity" evidence="5">
    <location>
        <begin position="102"/>
        <end position="132"/>
    </location>
</feature>
<dbReference type="EMBL" id="BNJK01000001">
    <property type="protein sequence ID" value="GHO94580.1"/>
    <property type="molecule type" value="Genomic_DNA"/>
</dbReference>
<evidence type="ECO:0000256" key="4">
    <source>
        <dbReference type="ARBA" id="ARBA00023295"/>
    </source>
</evidence>
<dbReference type="Pfam" id="PF00150">
    <property type="entry name" value="Cellulase"/>
    <property type="match status" value="2"/>
</dbReference>
<keyword evidence="6" id="KW-0732">Signal</keyword>
<feature type="chain" id="PRO_5035310251" description="cellulase" evidence="6">
    <location>
        <begin position="22"/>
        <end position="833"/>
    </location>
</feature>
<evidence type="ECO:0000256" key="3">
    <source>
        <dbReference type="ARBA" id="ARBA00022801"/>
    </source>
</evidence>
<evidence type="ECO:0000256" key="6">
    <source>
        <dbReference type="SAM" id="SignalP"/>
    </source>
</evidence>
<feature type="domain" description="Glycoside hydrolase family 5" evidence="7">
    <location>
        <begin position="573"/>
        <end position="748"/>
    </location>
</feature>
<keyword evidence="3" id="KW-0378">Hydrolase</keyword>
<dbReference type="PROSITE" id="PS00659">
    <property type="entry name" value="GLYCOSYL_HYDROL_F5"/>
    <property type="match status" value="1"/>
</dbReference>
<dbReference type="AlphaFoldDB" id="A0A8J3ILD5"/>
<evidence type="ECO:0000256" key="2">
    <source>
        <dbReference type="ARBA" id="ARBA00012601"/>
    </source>
</evidence>
<dbReference type="EC" id="3.2.1.4" evidence="2"/>